<evidence type="ECO:0000313" key="1">
    <source>
        <dbReference type="EMBL" id="KKW92940.1"/>
    </source>
</evidence>
<accession>A0A0M3ASV9</accession>
<evidence type="ECO:0000313" key="2">
    <source>
        <dbReference type="Proteomes" id="UP000033874"/>
    </source>
</evidence>
<dbReference type="RefSeq" id="WP_046763148.1">
    <property type="nucleotide sequence ID" value="NZ_LBIC01000003.1"/>
</dbReference>
<dbReference type="AlphaFoldDB" id="A0A0M3ASV9"/>
<keyword evidence="2" id="KW-1185">Reference proteome</keyword>
<dbReference type="STRING" id="56193.YP76_08630"/>
<proteinExistence type="predicted"/>
<reference evidence="1 2" key="1">
    <citation type="submission" date="2015-04" db="EMBL/GenBank/DDBJ databases">
        <title>Genome sequence of aromatic hydrocarbons-degrading Sphingobium chungbukense DJ77.</title>
        <authorList>
            <person name="Kim Y.-C."/>
            <person name="Chae J.-C."/>
        </authorList>
    </citation>
    <scope>NUCLEOTIDE SEQUENCE [LARGE SCALE GENOMIC DNA]</scope>
    <source>
        <strain evidence="1 2">DJ77</strain>
    </source>
</reference>
<gene>
    <name evidence="1" type="ORF">YP76_08630</name>
</gene>
<comment type="caution">
    <text evidence="1">The sequence shown here is derived from an EMBL/GenBank/DDBJ whole genome shotgun (WGS) entry which is preliminary data.</text>
</comment>
<sequence>MALSNAERQARLRERKQQKLSECVTPADIDRAVQILYEGVRQEQGDLSLPLWDDWVSSLGKKQPSKSGREWGEFVPDRDDPEEYPDCIPLEDRQFLAKVGAVIRAARWPASHR</sequence>
<dbReference type="EMBL" id="LBIC01000003">
    <property type="protein sequence ID" value="KKW92940.1"/>
    <property type="molecule type" value="Genomic_DNA"/>
</dbReference>
<dbReference type="PATRIC" id="fig|56193.3.peg.1785"/>
<organism evidence="1 2">
    <name type="scientific">Sphingobium chungbukense</name>
    <dbReference type="NCBI Taxonomy" id="56193"/>
    <lineage>
        <taxon>Bacteria</taxon>
        <taxon>Pseudomonadati</taxon>
        <taxon>Pseudomonadota</taxon>
        <taxon>Alphaproteobacteria</taxon>
        <taxon>Sphingomonadales</taxon>
        <taxon>Sphingomonadaceae</taxon>
        <taxon>Sphingobium</taxon>
    </lineage>
</organism>
<protein>
    <submittedName>
        <fullName evidence="1">Uncharacterized protein</fullName>
    </submittedName>
</protein>
<name>A0A0M3ASV9_9SPHN</name>
<dbReference type="Proteomes" id="UP000033874">
    <property type="component" value="Unassembled WGS sequence"/>
</dbReference>